<evidence type="ECO:0000313" key="7">
    <source>
        <dbReference type="Proteomes" id="UP000076962"/>
    </source>
</evidence>
<dbReference type="Gene3D" id="3.55.50.30">
    <property type="match status" value="1"/>
</dbReference>
<name>A0A176S6E0_9GAMM</name>
<dbReference type="PRINTS" id="PR00811">
    <property type="entry name" value="BCTERIALGSPD"/>
</dbReference>
<dbReference type="EMBL" id="LUTY01000289">
    <property type="protein sequence ID" value="OAD23570.1"/>
    <property type="molecule type" value="Genomic_DNA"/>
</dbReference>
<keyword evidence="7" id="KW-1185">Reference proteome</keyword>
<dbReference type="InterPro" id="IPR050810">
    <property type="entry name" value="Bact_Secretion_Sys_Channel"/>
</dbReference>
<evidence type="ECO:0000256" key="3">
    <source>
        <dbReference type="ARBA" id="ARBA00023136"/>
    </source>
</evidence>
<evidence type="ECO:0000256" key="4">
    <source>
        <dbReference type="RuleBase" id="RU004003"/>
    </source>
</evidence>
<keyword evidence="3" id="KW-0472">Membrane</keyword>
<dbReference type="PATRIC" id="fig|1003181.4.peg.869"/>
<dbReference type="NCBIfam" id="TIGR02519">
    <property type="entry name" value="pilus_MshL"/>
    <property type="match status" value="1"/>
</dbReference>
<dbReference type="Proteomes" id="UP000076962">
    <property type="component" value="Unassembled WGS sequence"/>
</dbReference>
<evidence type="ECO:0000256" key="2">
    <source>
        <dbReference type="ARBA" id="ARBA00022729"/>
    </source>
</evidence>
<dbReference type="Pfam" id="PF00263">
    <property type="entry name" value="Secretin"/>
    <property type="match status" value="1"/>
</dbReference>
<sequence>MSVDTLLFALARDAKLNVDIHPKLTGTVTLNAVNQTLPQLLERIAKQVDLRYQFDGTLLTISPDLPYMRLYKIGYVNLSRKTSGEVSVATEIARTGSGIYQGTDLGGNISTTKITNESTHQFWESLKKNILTILAGNKDDVLEDKVIINPESGVMTVRATQKQHQEIQSFVDQVLGEVQRQVLIEATIAEVRLNDQYQTGIDWKRIVGHYTYTQSMTGAHFAKSPVFSMTYSESDSRFGNLSATVRLLEQFGTVKVLSSPKIMALNNQTAILKVVDNIVYFTTEVEINETETKTRETFTTEINTVPVGLVMSVTPQISENGVVILNIRPTISRIIDFKQDPNPTLADAGMVNLIPEIQVREIETVLKVNNGEMVIIGGLMEDSTHKNTQGVPFLSKLPLIGDLFSYRDDKYTQTELVIFLRPIVVKDANLSGDLREYRVFLPEP</sequence>
<comment type="subcellular location">
    <subcellularLocation>
        <location evidence="1">Membrane</location>
    </subcellularLocation>
</comment>
<dbReference type="GO" id="GO:0015627">
    <property type="term" value="C:type II protein secretion system complex"/>
    <property type="evidence" value="ECO:0007669"/>
    <property type="project" value="TreeGrafter"/>
</dbReference>
<comment type="caution">
    <text evidence="6">The sequence shown here is derived from an EMBL/GenBank/DDBJ whole genome shotgun (WGS) entry which is preliminary data.</text>
</comment>
<dbReference type="GO" id="GO:0016020">
    <property type="term" value="C:membrane"/>
    <property type="evidence" value="ECO:0007669"/>
    <property type="project" value="UniProtKB-SubCell"/>
</dbReference>
<dbReference type="PANTHER" id="PTHR30332:SF24">
    <property type="entry name" value="SECRETIN GSPD-RELATED"/>
    <property type="match status" value="1"/>
</dbReference>
<dbReference type="PANTHER" id="PTHR30332">
    <property type="entry name" value="PROBABLE GENERAL SECRETION PATHWAY PROTEIN D"/>
    <property type="match status" value="1"/>
</dbReference>
<dbReference type="InterPro" id="IPR004845">
    <property type="entry name" value="T2SS_GspD_CS"/>
</dbReference>
<evidence type="ECO:0000256" key="1">
    <source>
        <dbReference type="ARBA" id="ARBA00004370"/>
    </source>
</evidence>
<keyword evidence="2" id="KW-0732">Signal</keyword>
<dbReference type="InterPro" id="IPR001775">
    <property type="entry name" value="GspD/PilQ"/>
</dbReference>
<dbReference type="InterPro" id="IPR004846">
    <property type="entry name" value="T2SS/T3SS_dom"/>
</dbReference>
<evidence type="ECO:0000313" key="6">
    <source>
        <dbReference type="EMBL" id="OAD23570.1"/>
    </source>
</evidence>
<reference evidence="6 7" key="1">
    <citation type="submission" date="2016-05" db="EMBL/GenBank/DDBJ databases">
        <title>Single-cell genome of chain-forming Candidatus Thiomargarita nelsonii and comparison to other large sulfur-oxidizing bacteria.</title>
        <authorList>
            <person name="Winkel M."/>
            <person name="Salman V."/>
            <person name="Woyke T."/>
            <person name="Schulz-Vogt H."/>
            <person name="Richter M."/>
            <person name="Flood B."/>
            <person name="Bailey J."/>
            <person name="Amann R."/>
            <person name="Mussmann M."/>
        </authorList>
    </citation>
    <scope>NUCLEOTIDE SEQUENCE [LARGE SCALE GENOMIC DNA]</scope>
    <source>
        <strain evidence="6 7">THI036</strain>
    </source>
</reference>
<accession>A0A176S6E0</accession>
<feature type="domain" description="Type II/III secretion system secretin-like" evidence="5">
    <location>
        <begin position="248"/>
        <end position="426"/>
    </location>
</feature>
<gene>
    <name evidence="6" type="ORF">THIOM_000594</name>
</gene>
<evidence type="ECO:0000259" key="5">
    <source>
        <dbReference type="Pfam" id="PF00263"/>
    </source>
</evidence>
<comment type="similarity">
    <text evidence="4">Belongs to the bacterial secretin family.</text>
</comment>
<dbReference type="PROSITE" id="PS00875">
    <property type="entry name" value="T2SP_D"/>
    <property type="match status" value="1"/>
</dbReference>
<dbReference type="GO" id="GO:0009306">
    <property type="term" value="P:protein secretion"/>
    <property type="evidence" value="ECO:0007669"/>
    <property type="project" value="InterPro"/>
</dbReference>
<organism evidence="6 7">
    <name type="scientific">Candidatus Thiomargarita nelsonii</name>
    <dbReference type="NCBI Taxonomy" id="1003181"/>
    <lineage>
        <taxon>Bacteria</taxon>
        <taxon>Pseudomonadati</taxon>
        <taxon>Pseudomonadota</taxon>
        <taxon>Gammaproteobacteria</taxon>
        <taxon>Thiotrichales</taxon>
        <taxon>Thiotrichaceae</taxon>
        <taxon>Thiomargarita</taxon>
    </lineage>
</organism>
<protein>
    <submittedName>
        <fullName evidence="6">Type II and III secretion system protein</fullName>
    </submittedName>
</protein>
<dbReference type="AlphaFoldDB" id="A0A176S6E0"/>
<dbReference type="InterPro" id="IPR013358">
    <property type="entry name" value="Pilus_biogenesis_MshL"/>
</dbReference>
<proteinExistence type="inferred from homology"/>